<feature type="signal peptide" evidence="4">
    <location>
        <begin position="1"/>
        <end position="30"/>
    </location>
</feature>
<evidence type="ECO:0000256" key="4">
    <source>
        <dbReference type="SAM" id="SignalP"/>
    </source>
</evidence>
<dbReference type="Gene3D" id="3.40.50.1700">
    <property type="entry name" value="Glycoside hydrolase family 3 C-terminal domain"/>
    <property type="match status" value="1"/>
</dbReference>
<organism evidence="6 7">
    <name type="scientific">Candidatus Protoclostridium stercorigallinarum</name>
    <dbReference type="NCBI Taxonomy" id="2838741"/>
    <lineage>
        <taxon>Bacteria</taxon>
        <taxon>Bacillati</taxon>
        <taxon>Bacillota</taxon>
        <taxon>Clostridia</taxon>
        <taxon>Candidatus Protoclostridium</taxon>
    </lineage>
</organism>
<dbReference type="SUPFAM" id="SSF52279">
    <property type="entry name" value="Beta-D-glucan exohydrolase, C-terminal domain"/>
    <property type="match status" value="1"/>
</dbReference>
<dbReference type="InterPro" id="IPR026891">
    <property type="entry name" value="Fn3-like"/>
</dbReference>
<sequence>MKKRISTKWKALAVAMLTVLMCFVMCFSFAACGSTAPYIGDDGYWYVNGEKTEYKAAGENGKDGVDGKDGADGAKGDKGDPGEPGKNGANGSNGQNGQDGEDGKDANATPPGLPDPSPDVGYAGGNAEYAASEAVTEGKFVNEWAEHGGDATTMNGNFQHDGKFYADYDTLAEAQAAGHALGVQIAAEGDVLLKNNGVLPLSKSDTKFTLLGVRNARMIRSGFGSGSGGGSAVSTLLGDAMEEAGYSVNRKLLDFYTAEMNQMREDNVIEIDPDTYGGSIISTYNSYDDAAIVVLSRTGAENYDLATHDAAGHADPDDHALQLQDNEDKLIAHAKEHFDKVIVIINSSNIMQIPELEEDDEIDAILWVGGVGQDGAKAIPYILNGTVNPSGHTVDLWERDFTKSPTWTNFGPNTQNKDKEGSRLDTFYYDKDGNMTQFANLEYREGIYSGYRYYETAYVDADEGEKEKAYENVLYPFGYGLSYTDFEWRLDNIAETAEITSADQMITMRAWVKNTGNVPGKDVVQVYYSAPYFTGGIEKSAVTLVGFAKTDILQPGEAQVVTVSFPAQEMASFDEFDVNGNGFTGYELEAGDYTISLRTDSHTVKQGYISDGSELKALEVTRTVVADEEDEDYKAATAGKGATGILCKTDLVSGKEIKPVFTGDFTTVNASLKAGMISRATGMKQPAAPTKEQRTLDAETYADYLSQDTYYSWQDEETDPWYVKNDGLPADWTQAKDDKGAITITLDDMAGVPYVEPTIVNGVVTLPEMSETQKANNAKWEQFMNQFTWEEIIGLPANPDSNIARIGSGYSDPDGPINAGSVQFPSNPILTATFDQELAYEQGVMIGNLLLLSGSRGWRGGGSDIHRSPFSGRNFEYYSEDGVMSGLIGMNVAKGVTGKGIIAHWKHFFGNDQETYRADYGGVFTWATEQTLREVTAKPFEYIIKYGGVQGLMTAFNRLGKWTQTTNYASHELLLNQEWDFQGSTECDAWAKQFVPANLMVRGGDDSLLTSDGSYTPGAIERGWWDTELRDGKGGVKVMTQEEMTKNGEIVYDYDARTGSLESATHYFAVRKCAQRLLQSYANSSVNNNGMNDEVVTYTLTKNIYNSIKLAIVDNEGNVKTGDVDFTFGDDVVWPAGMSYNASTGMLTGVPTGTASDVKGTFSADSWVGVRGGRGGSGPIDVTFKFKFESDLMLDGVHLTDGYTKDLTAGQAASMTITADQLSYGNQLNITSNSNRRIMNAYYGDDGQWYHRDEDKSAADIVTLGDMGYDEESSRIYEYSVTGLEGSGLTAKLNETQEMGWANRSTYAVNTSVTLSGTPVAGDYTVTVTLNVPHVSKGTNPWMRAAGTSELVYTQTFVIHVA</sequence>
<dbReference type="InterPro" id="IPR013783">
    <property type="entry name" value="Ig-like_fold"/>
</dbReference>
<dbReference type="SMART" id="SM01217">
    <property type="entry name" value="Fn3_like"/>
    <property type="match status" value="1"/>
</dbReference>
<dbReference type="Proteomes" id="UP000823990">
    <property type="component" value="Unassembled WGS sequence"/>
</dbReference>
<dbReference type="InterPro" id="IPR036881">
    <property type="entry name" value="Glyco_hydro_3_C_sf"/>
</dbReference>
<feature type="compositionally biased region" description="Low complexity" evidence="3">
    <location>
        <begin position="84"/>
        <end position="98"/>
    </location>
</feature>
<name>A0A9D1Q0V8_9FIRM</name>
<feature type="region of interest" description="Disordered" evidence="3">
    <location>
        <begin position="56"/>
        <end position="125"/>
    </location>
</feature>
<dbReference type="InterPro" id="IPR001764">
    <property type="entry name" value="Glyco_hydro_3_N"/>
</dbReference>
<dbReference type="PRINTS" id="PR00133">
    <property type="entry name" value="GLHYDRLASE3"/>
</dbReference>
<dbReference type="GO" id="GO:0004553">
    <property type="term" value="F:hydrolase activity, hydrolyzing O-glycosyl compounds"/>
    <property type="evidence" value="ECO:0007669"/>
    <property type="project" value="InterPro"/>
</dbReference>
<dbReference type="PANTHER" id="PTHR42715:SF10">
    <property type="entry name" value="BETA-GLUCOSIDASE"/>
    <property type="match status" value="1"/>
</dbReference>
<keyword evidence="4" id="KW-0732">Signal</keyword>
<dbReference type="Pfam" id="PF01391">
    <property type="entry name" value="Collagen"/>
    <property type="match status" value="1"/>
</dbReference>
<feature type="compositionally biased region" description="Basic and acidic residues" evidence="3">
    <location>
        <begin position="56"/>
        <end position="83"/>
    </location>
</feature>
<feature type="domain" description="Fibronectin type III-like" evidence="5">
    <location>
        <begin position="522"/>
        <end position="601"/>
    </location>
</feature>
<keyword evidence="2 6" id="KW-0378">Hydrolase</keyword>
<dbReference type="PANTHER" id="PTHR42715">
    <property type="entry name" value="BETA-GLUCOSIDASE"/>
    <property type="match status" value="1"/>
</dbReference>
<dbReference type="SUPFAM" id="SSF51445">
    <property type="entry name" value="(Trans)glycosidases"/>
    <property type="match status" value="1"/>
</dbReference>
<comment type="similarity">
    <text evidence="1">Belongs to the glycosyl hydrolase 3 family.</text>
</comment>
<evidence type="ECO:0000259" key="5">
    <source>
        <dbReference type="SMART" id="SM01217"/>
    </source>
</evidence>
<evidence type="ECO:0000256" key="1">
    <source>
        <dbReference type="ARBA" id="ARBA00005336"/>
    </source>
</evidence>
<proteinExistence type="inferred from homology"/>
<dbReference type="InterPro" id="IPR008160">
    <property type="entry name" value="Collagen"/>
</dbReference>
<dbReference type="InterPro" id="IPR017853">
    <property type="entry name" value="GH"/>
</dbReference>
<accession>A0A9D1Q0V8</accession>
<comment type="caution">
    <text evidence="6">The sequence shown here is derived from an EMBL/GenBank/DDBJ whole genome shotgun (WGS) entry which is preliminary data.</text>
</comment>
<dbReference type="Pfam" id="PF01915">
    <property type="entry name" value="Glyco_hydro_3_C"/>
    <property type="match status" value="1"/>
</dbReference>
<reference evidence="6" key="1">
    <citation type="journal article" date="2021" name="PeerJ">
        <title>Extensive microbial diversity within the chicken gut microbiome revealed by metagenomics and culture.</title>
        <authorList>
            <person name="Gilroy R."/>
            <person name="Ravi A."/>
            <person name="Getino M."/>
            <person name="Pursley I."/>
            <person name="Horton D.L."/>
            <person name="Alikhan N.F."/>
            <person name="Baker D."/>
            <person name="Gharbi K."/>
            <person name="Hall N."/>
            <person name="Watson M."/>
            <person name="Adriaenssens E.M."/>
            <person name="Foster-Nyarko E."/>
            <person name="Jarju S."/>
            <person name="Secka A."/>
            <person name="Antonio M."/>
            <person name="Oren A."/>
            <person name="Chaudhuri R.R."/>
            <person name="La Ragione R."/>
            <person name="Hildebrand F."/>
            <person name="Pallen M.J."/>
        </authorList>
    </citation>
    <scope>NUCLEOTIDE SEQUENCE</scope>
    <source>
        <strain evidence="6">12435</strain>
    </source>
</reference>
<dbReference type="PROSITE" id="PS51257">
    <property type="entry name" value="PROKAR_LIPOPROTEIN"/>
    <property type="match status" value="1"/>
</dbReference>
<dbReference type="Pfam" id="PF00933">
    <property type="entry name" value="Glyco_hydro_3"/>
    <property type="match status" value="1"/>
</dbReference>
<gene>
    <name evidence="6" type="ORF">H9892_02505</name>
</gene>
<dbReference type="Gene3D" id="2.60.40.10">
    <property type="entry name" value="Immunoglobulins"/>
    <property type="match status" value="1"/>
</dbReference>
<evidence type="ECO:0000256" key="2">
    <source>
        <dbReference type="ARBA" id="ARBA00022801"/>
    </source>
</evidence>
<dbReference type="Pfam" id="PF14310">
    <property type="entry name" value="Fn3-like"/>
    <property type="match status" value="1"/>
</dbReference>
<dbReference type="InterPro" id="IPR036962">
    <property type="entry name" value="Glyco_hydro_3_N_sf"/>
</dbReference>
<evidence type="ECO:0000313" key="6">
    <source>
        <dbReference type="EMBL" id="HIW02192.1"/>
    </source>
</evidence>
<reference evidence="6" key="2">
    <citation type="submission" date="2021-04" db="EMBL/GenBank/DDBJ databases">
        <authorList>
            <person name="Gilroy R."/>
        </authorList>
    </citation>
    <scope>NUCLEOTIDE SEQUENCE</scope>
    <source>
        <strain evidence="6">12435</strain>
    </source>
</reference>
<evidence type="ECO:0000256" key="3">
    <source>
        <dbReference type="SAM" id="MobiDB-lite"/>
    </source>
</evidence>
<dbReference type="InterPro" id="IPR050288">
    <property type="entry name" value="Cellulose_deg_GH3"/>
</dbReference>
<evidence type="ECO:0000313" key="7">
    <source>
        <dbReference type="Proteomes" id="UP000823990"/>
    </source>
</evidence>
<dbReference type="Gene3D" id="3.20.20.300">
    <property type="entry name" value="Glycoside hydrolase, family 3, N-terminal domain"/>
    <property type="match status" value="1"/>
</dbReference>
<dbReference type="GO" id="GO:0005975">
    <property type="term" value="P:carbohydrate metabolic process"/>
    <property type="evidence" value="ECO:0007669"/>
    <property type="project" value="InterPro"/>
</dbReference>
<dbReference type="InterPro" id="IPR002772">
    <property type="entry name" value="Glyco_hydro_3_C"/>
</dbReference>
<dbReference type="EMBL" id="DXHS01000044">
    <property type="protein sequence ID" value="HIW02192.1"/>
    <property type="molecule type" value="Genomic_DNA"/>
</dbReference>
<feature type="chain" id="PRO_5039512316" evidence="4">
    <location>
        <begin position="31"/>
        <end position="1362"/>
    </location>
</feature>
<protein>
    <submittedName>
        <fullName evidence="6">Glycoside hydrolase family 3 C-terminal domain-containing protein</fullName>
    </submittedName>
</protein>